<sequence length="636" mass="72583">MWTEWLNLFMSVIDKHAPLKKKRIGKRKSPWITSHVVQKIRERDYLKRQFDITRDDEIWLQYKKARNETNNTIRQAKHNYFITNIEAARKDPRKTWRLVNDLNSRKVSDVTSVKKVNLDGNEITNAAEISDAFNSYFTSIGEKLANKIPSSNVNPVSYIQSTHSVFSFEEIGLSTVNCLLKTINANKATGPDKIPGRLLKIAADILSPSLTRIFNRSLSMGIYPTDWKMAKVLPLFKNGDKCDLSNYRPISIISAVAKVFGRTVYDQFYSYLTSNNLLSNYQSGFRASYSTVTALLESSNNWCVNIDKGLLNGVIFIDLKKAFDTIDHEILIRKLKCYGVDDNALSWFNSYLNNRKQKCYVNGKLSGSRSISHGVPQGSIIGPLLFLIYINDLPNCLNEGLPRMYADDTNISMQSNNLSELENLMNAEIANLNTWLEANNSRMRNGLVEDVLDKKMLLLMKAYRDHLISEGENADKLEETITFLTHTSVMVELFSDKYAIFHVKDNRILKLQRALQYFHNWKLNAITSKEFLSYKSWFDLQSMILGFISLVKSKLARFPGSCIKPAIVNQDVVQNHFCQLRGANGQNDNPTYQMVQGTQNSVIFGQTTISKKCNTGTTMKNVSFTGLPKEKLFSRR</sequence>
<dbReference type="PANTHER" id="PTHR47510">
    <property type="entry name" value="REVERSE TRANSCRIPTASE DOMAIN-CONTAINING PROTEIN"/>
    <property type="match status" value="1"/>
</dbReference>
<evidence type="ECO:0000313" key="1">
    <source>
        <dbReference type="EMBL" id="CAB4009746.1"/>
    </source>
</evidence>
<comment type="caution">
    <text evidence="1">The sequence shown here is derived from an EMBL/GenBank/DDBJ whole genome shotgun (WGS) entry which is preliminary data.</text>
</comment>
<dbReference type="Proteomes" id="UP001152795">
    <property type="component" value="Unassembled WGS sequence"/>
</dbReference>
<dbReference type="OrthoDB" id="2717295at2759"/>
<name>A0A7D9IKA8_PARCT</name>
<accession>A0A7D9IKA8</accession>
<dbReference type="EMBL" id="CACRXK020006559">
    <property type="protein sequence ID" value="CAB4009746.1"/>
    <property type="molecule type" value="Genomic_DNA"/>
</dbReference>
<evidence type="ECO:0000313" key="2">
    <source>
        <dbReference type="Proteomes" id="UP001152795"/>
    </source>
</evidence>
<dbReference type="PROSITE" id="PS50878">
    <property type="entry name" value="RT_POL"/>
    <property type="match status" value="1"/>
</dbReference>
<reference evidence="1" key="1">
    <citation type="submission" date="2020-04" db="EMBL/GenBank/DDBJ databases">
        <authorList>
            <person name="Alioto T."/>
            <person name="Alioto T."/>
            <person name="Gomez Garrido J."/>
        </authorList>
    </citation>
    <scope>NUCLEOTIDE SEQUENCE</scope>
    <source>
        <strain evidence="1">A484AB</strain>
    </source>
</reference>
<organism evidence="1 2">
    <name type="scientific">Paramuricea clavata</name>
    <name type="common">Red gorgonian</name>
    <name type="synonym">Violescent sea-whip</name>
    <dbReference type="NCBI Taxonomy" id="317549"/>
    <lineage>
        <taxon>Eukaryota</taxon>
        <taxon>Metazoa</taxon>
        <taxon>Cnidaria</taxon>
        <taxon>Anthozoa</taxon>
        <taxon>Octocorallia</taxon>
        <taxon>Malacalcyonacea</taxon>
        <taxon>Plexauridae</taxon>
        <taxon>Paramuricea</taxon>
    </lineage>
</organism>
<dbReference type="InterPro" id="IPR043502">
    <property type="entry name" value="DNA/RNA_pol_sf"/>
</dbReference>
<dbReference type="PANTHER" id="PTHR47510:SF3">
    <property type="entry name" value="ENDO_EXONUCLEASE_PHOSPHATASE DOMAIN-CONTAINING PROTEIN"/>
    <property type="match status" value="1"/>
</dbReference>
<dbReference type="CDD" id="cd01650">
    <property type="entry name" value="RT_nLTR_like"/>
    <property type="match status" value="1"/>
</dbReference>
<dbReference type="AlphaFoldDB" id="A0A7D9IKA8"/>
<proteinExistence type="predicted"/>
<dbReference type="SUPFAM" id="SSF56672">
    <property type="entry name" value="DNA/RNA polymerases"/>
    <property type="match status" value="1"/>
</dbReference>
<protein>
    <submittedName>
        <fullName evidence="1">Uncharacterized protein</fullName>
    </submittedName>
</protein>
<dbReference type="Pfam" id="PF00078">
    <property type="entry name" value="RVT_1"/>
    <property type="match status" value="1"/>
</dbReference>
<dbReference type="InterPro" id="IPR000477">
    <property type="entry name" value="RT_dom"/>
</dbReference>
<keyword evidence="2" id="KW-1185">Reference proteome</keyword>
<gene>
    <name evidence="1" type="ORF">PACLA_8A088015</name>
</gene>